<organism evidence="3 4">
    <name type="scientific">Toxocara canis</name>
    <name type="common">Canine roundworm</name>
    <dbReference type="NCBI Taxonomy" id="6265"/>
    <lineage>
        <taxon>Eukaryota</taxon>
        <taxon>Metazoa</taxon>
        <taxon>Ecdysozoa</taxon>
        <taxon>Nematoda</taxon>
        <taxon>Chromadorea</taxon>
        <taxon>Rhabditida</taxon>
        <taxon>Spirurina</taxon>
        <taxon>Ascaridomorpha</taxon>
        <taxon>Ascaridoidea</taxon>
        <taxon>Toxocaridae</taxon>
        <taxon>Toxocara</taxon>
    </lineage>
</organism>
<dbReference type="Gene3D" id="2.40.50.90">
    <property type="match status" value="1"/>
</dbReference>
<keyword evidence="3" id="KW-1185">Reference proteome</keyword>
<feature type="domain" description="Tudor" evidence="1">
    <location>
        <begin position="240"/>
        <end position="350"/>
    </location>
</feature>
<sequence length="466" mass="53034">MHHYTARENRSERQLPFVGEPHEKCLYVNCVPSAWDERRDRHCLCTCTISAKQGEDEHFVDMMTLADLDRIMDELDLNGHLHVEGLKRPLGVGFPLVKRAHRKQEQKTNEGGGTVLKDGNEQLKRNSRVVIRASSEDNNYKRLSDGQQKRGELHRSNKIAWKGDEGNRCWVSALDRDYRPLPKHGSFDAIRFCPAIHRCCDLPLGRIIPVSSILCLINCSYYFAFPLQVNVVVSRSGIYSSPPLFYAFLKESDVEEDKKLQEMLERQFLSTDPLDHVDEQELVVVKREVVESNESCLLRALVIKVKSDYEVVVFAVDTGERLIVPLSNLRPFTEALLQFFFKAIPCSLYGISNIQEGFAELATCNLKWANLNAKLRAKVICFDGFFTLVELLVTEGMSVFVLHRSREGDDCVTYDFGQKLAESNLCAYSPPTNERVVYSREEMLQLAHSLGKTVILNEELAKAIGI</sequence>
<dbReference type="Pfam" id="PF00567">
    <property type="entry name" value="TUDOR"/>
    <property type="match status" value="1"/>
</dbReference>
<dbReference type="WBParaSite" id="TCNE_0000990201-mRNA-1">
    <property type="protein sequence ID" value="TCNE_0000990201-mRNA-1"/>
    <property type="gene ID" value="TCNE_0000990201"/>
</dbReference>
<evidence type="ECO:0000259" key="1">
    <source>
        <dbReference type="Pfam" id="PF00567"/>
    </source>
</evidence>
<accession>A0A183UN32</accession>
<evidence type="ECO:0000313" key="4">
    <source>
        <dbReference type="WBParaSite" id="TCNE_0000990201-mRNA-1"/>
    </source>
</evidence>
<gene>
    <name evidence="2" type="ORF">TCNE_LOCUS9902</name>
</gene>
<dbReference type="InterPro" id="IPR035437">
    <property type="entry name" value="SNase_OB-fold_sf"/>
</dbReference>
<name>A0A183UN32_TOXCA</name>
<dbReference type="SUPFAM" id="SSF63748">
    <property type="entry name" value="Tudor/PWWP/MBT"/>
    <property type="match status" value="1"/>
</dbReference>
<dbReference type="Gene3D" id="2.30.30.140">
    <property type="match status" value="1"/>
</dbReference>
<dbReference type="GO" id="GO:0005737">
    <property type="term" value="C:cytoplasm"/>
    <property type="evidence" value="ECO:0007669"/>
    <property type="project" value="UniProtKB-ARBA"/>
</dbReference>
<dbReference type="Proteomes" id="UP000050794">
    <property type="component" value="Unassembled WGS sequence"/>
</dbReference>
<evidence type="ECO:0000313" key="3">
    <source>
        <dbReference type="Proteomes" id="UP000050794"/>
    </source>
</evidence>
<reference evidence="2 3" key="2">
    <citation type="submission" date="2018-11" db="EMBL/GenBank/DDBJ databases">
        <authorList>
            <consortium name="Pathogen Informatics"/>
        </authorList>
    </citation>
    <scope>NUCLEOTIDE SEQUENCE [LARGE SCALE GENOMIC DNA]</scope>
</reference>
<proteinExistence type="predicted"/>
<protein>
    <submittedName>
        <fullName evidence="4">Tudor domain-containing protein</fullName>
    </submittedName>
</protein>
<dbReference type="AlphaFoldDB" id="A0A183UN32"/>
<reference evidence="4" key="1">
    <citation type="submission" date="2016-06" db="UniProtKB">
        <authorList>
            <consortium name="WormBaseParasite"/>
        </authorList>
    </citation>
    <scope>IDENTIFICATION</scope>
</reference>
<dbReference type="EMBL" id="UYWY01020320">
    <property type="protein sequence ID" value="VDM41223.1"/>
    <property type="molecule type" value="Genomic_DNA"/>
</dbReference>
<evidence type="ECO:0000313" key="2">
    <source>
        <dbReference type="EMBL" id="VDM41223.1"/>
    </source>
</evidence>
<dbReference type="InterPro" id="IPR002999">
    <property type="entry name" value="Tudor"/>
</dbReference>